<dbReference type="PANTHER" id="PTHR31190">
    <property type="entry name" value="DNA-BINDING DOMAIN"/>
    <property type="match status" value="1"/>
</dbReference>
<dbReference type="PANTHER" id="PTHR31190:SF476">
    <property type="entry name" value="ETHYLENE-RESPONSIVE TRANSCRIPTION FACTOR 1"/>
    <property type="match status" value="1"/>
</dbReference>
<evidence type="ECO:0000256" key="6">
    <source>
        <dbReference type="SAM" id="MobiDB-lite"/>
    </source>
</evidence>
<feature type="compositionally biased region" description="Basic and acidic residues" evidence="6">
    <location>
        <begin position="220"/>
        <end position="231"/>
    </location>
</feature>
<dbReference type="CDD" id="cd00018">
    <property type="entry name" value="AP2"/>
    <property type="match status" value="1"/>
</dbReference>
<reference evidence="8" key="1">
    <citation type="journal article" date="2021" name="Nat. Commun.">
        <title>Genomic analyses provide insights into spinach domestication and the genetic basis of agronomic traits.</title>
        <authorList>
            <person name="Cai X."/>
            <person name="Sun X."/>
            <person name="Xu C."/>
            <person name="Sun H."/>
            <person name="Wang X."/>
            <person name="Ge C."/>
            <person name="Zhang Z."/>
            <person name="Wang Q."/>
            <person name="Fei Z."/>
            <person name="Jiao C."/>
            <person name="Wang Q."/>
        </authorList>
    </citation>
    <scope>NUCLEOTIDE SEQUENCE [LARGE SCALE GENOMIC DNA]</scope>
    <source>
        <strain evidence="8">cv. Varoflay</strain>
    </source>
</reference>
<evidence type="ECO:0000256" key="1">
    <source>
        <dbReference type="ARBA" id="ARBA00004123"/>
    </source>
</evidence>
<dbReference type="Pfam" id="PF00847">
    <property type="entry name" value="AP2"/>
    <property type="match status" value="1"/>
</dbReference>
<dbReference type="Gene3D" id="3.30.730.10">
    <property type="entry name" value="AP2/ERF domain"/>
    <property type="match status" value="1"/>
</dbReference>
<dbReference type="Proteomes" id="UP000813463">
    <property type="component" value="Chromosome 4"/>
</dbReference>
<dbReference type="SUPFAM" id="SSF54171">
    <property type="entry name" value="DNA-binding domain"/>
    <property type="match status" value="1"/>
</dbReference>
<feature type="region of interest" description="Disordered" evidence="6">
    <location>
        <begin position="22"/>
        <end position="50"/>
    </location>
</feature>
<dbReference type="PRINTS" id="PR00367">
    <property type="entry name" value="ETHRSPELEMNT"/>
</dbReference>
<dbReference type="SMART" id="SM00380">
    <property type="entry name" value="AP2"/>
    <property type="match status" value="1"/>
</dbReference>
<keyword evidence="2" id="KW-0805">Transcription regulation</keyword>
<gene>
    <name evidence="9" type="primary">LOC110783261</name>
</gene>
<dbReference type="GO" id="GO:0009873">
    <property type="term" value="P:ethylene-activated signaling pathway"/>
    <property type="evidence" value="ECO:0007669"/>
    <property type="project" value="InterPro"/>
</dbReference>
<dbReference type="KEGG" id="soe:110783261"/>
<evidence type="ECO:0000256" key="3">
    <source>
        <dbReference type="ARBA" id="ARBA00023125"/>
    </source>
</evidence>
<dbReference type="GO" id="GO:0005634">
    <property type="term" value="C:nucleus"/>
    <property type="evidence" value="ECO:0007669"/>
    <property type="project" value="UniProtKB-SubCell"/>
</dbReference>
<evidence type="ECO:0000313" key="9">
    <source>
        <dbReference type="RefSeq" id="XP_021843263.2"/>
    </source>
</evidence>
<dbReference type="RefSeq" id="XP_021843263.2">
    <property type="nucleotide sequence ID" value="XM_021987571.2"/>
</dbReference>
<dbReference type="InterPro" id="IPR036955">
    <property type="entry name" value="AP2/ERF_dom_sf"/>
</dbReference>
<evidence type="ECO:0000256" key="4">
    <source>
        <dbReference type="ARBA" id="ARBA00023163"/>
    </source>
</evidence>
<reference evidence="9" key="2">
    <citation type="submission" date="2025-08" db="UniProtKB">
        <authorList>
            <consortium name="RefSeq"/>
        </authorList>
    </citation>
    <scope>IDENTIFICATION</scope>
    <source>
        <tissue evidence="9">Leaf</tissue>
    </source>
</reference>
<feature type="domain" description="AP2/ERF" evidence="7">
    <location>
        <begin position="140"/>
        <end position="198"/>
    </location>
</feature>
<sequence>MEPLASDTVTALQLIEEYLFDDDGQVPSPASSTTLDSRSPPPSSSSSSFVTQLYPQSNARVFPTSFSISFGNNNEGHSRNSDDNDPLLEYIYSSLQEEGGVGYDETFHIFCSNPRKVVTKNNYGNTNNSNNNNNHKHLGNYIGVRRRPWGRFAAEIRDPNRKGYRIWLGTYNTAIDAARAYDRAAFEIRGNKARLNFPHEVASRRSSSSLSRKTTQVQHVGEKRQRNEDSD</sequence>
<feature type="region of interest" description="Disordered" evidence="6">
    <location>
        <begin position="199"/>
        <end position="231"/>
    </location>
</feature>
<keyword evidence="4" id="KW-0804">Transcription</keyword>
<dbReference type="AlphaFoldDB" id="A0A9R0JQV2"/>
<dbReference type="PROSITE" id="PS51032">
    <property type="entry name" value="AP2_ERF"/>
    <property type="match status" value="1"/>
</dbReference>
<proteinExistence type="predicted"/>
<organism evidence="8 9">
    <name type="scientific">Spinacia oleracea</name>
    <name type="common">Spinach</name>
    <dbReference type="NCBI Taxonomy" id="3562"/>
    <lineage>
        <taxon>Eukaryota</taxon>
        <taxon>Viridiplantae</taxon>
        <taxon>Streptophyta</taxon>
        <taxon>Embryophyta</taxon>
        <taxon>Tracheophyta</taxon>
        <taxon>Spermatophyta</taxon>
        <taxon>Magnoliopsida</taxon>
        <taxon>eudicotyledons</taxon>
        <taxon>Gunneridae</taxon>
        <taxon>Pentapetalae</taxon>
        <taxon>Caryophyllales</taxon>
        <taxon>Chenopodiaceae</taxon>
        <taxon>Chenopodioideae</taxon>
        <taxon>Anserineae</taxon>
        <taxon>Spinacia</taxon>
    </lineage>
</organism>
<feature type="compositionally biased region" description="Low complexity" evidence="6">
    <location>
        <begin position="31"/>
        <end position="48"/>
    </location>
</feature>
<evidence type="ECO:0000256" key="5">
    <source>
        <dbReference type="ARBA" id="ARBA00023242"/>
    </source>
</evidence>
<keyword evidence="5" id="KW-0539">Nucleus</keyword>
<keyword evidence="3" id="KW-0238">DNA-binding</keyword>
<keyword evidence="8" id="KW-1185">Reference proteome</keyword>
<evidence type="ECO:0000313" key="8">
    <source>
        <dbReference type="Proteomes" id="UP000813463"/>
    </source>
</evidence>
<dbReference type="GeneID" id="110783261"/>
<dbReference type="InterPro" id="IPR044808">
    <property type="entry name" value="ERF_plant"/>
</dbReference>
<protein>
    <submittedName>
        <fullName evidence="9">Ethylene-responsive transcription factor 5-like</fullName>
    </submittedName>
</protein>
<dbReference type="GO" id="GO:0003700">
    <property type="term" value="F:DNA-binding transcription factor activity"/>
    <property type="evidence" value="ECO:0007669"/>
    <property type="project" value="InterPro"/>
</dbReference>
<comment type="subcellular location">
    <subcellularLocation>
        <location evidence="1">Nucleus</location>
    </subcellularLocation>
</comment>
<evidence type="ECO:0000256" key="2">
    <source>
        <dbReference type="ARBA" id="ARBA00023015"/>
    </source>
</evidence>
<dbReference type="InterPro" id="IPR016177">
    <property type="entry name" value="DNA-bd_dom_sf"/>
</dbReference>
<evidence type="ECO:0000259" key="7">
    <source>
        <dbReference type="PROSITE" id="PS51032"/>
    </source>
</evidence>
<dbReference type="InterPro" id="IPR001471">
    <property type="entry name" value="AP2/ERF_dom"/>
</dbReference>
<name>A0A9R0JQV2_SPIOL</name>
<dbReference type="GO" id="GO:0003677">
    <property type="term" value="F:DNA binding"/>
    <property type="evidence" value="ECO:0007669"/>
    <property type="project" value="UniProtKB-KW"/>
</dbReference>
<accession>A0A9R0JQV2</accession>